<feature type="transmembrane region" description="Helical" evidence="1">
    <location>
        <begin position="207"/>
        <end position="225"/>
    </location>
</feature>
<dbReference type="AlphaFoldDB" id="A0A975F0G1"/>
<reference evidence="3" key="1">
    <citation type="submission" date="2020-05" db="EMBL/GenBank/DDBJ databases">
        <authorList>
            <person name="Zeng H."/>
            <person name="Chan Y.K."/>
            <person name="Watt R.M."/>
        </authorList>
    </citation>
    <scope>NUCLEOTIDE SEQUENCE</scope>
    <source>
        <strain evidence="3">ATCC 700773</strain>
    </source>
</reference>
<dbReference type="Proteomes" id="UP000671995">
    <property type="component" value="Chromosome"/>
</dbReference>
<keyword evidence="1" id="KW-0812">Transmembrane</keyword>
<keyword evidence="1" id="KW-0472">Membrane</keyword>
<dbReference type="EMBL" id="CP054257">
    <property type="protein sequence ID" value="QTQ11995.1"/>
    <property type="molecule type" value="Genomic_DNA"/>
</dbReference>
<gene>
    <name evidence="3" type="ORF">HRI96_07190</name>
</gene>
<proteinExistence type="predicted"/>
<feature type="transmembrane region" description="Helical" evidence="1">
    <location>
        <begin position="7"/>
        <end position="24"/>
    </location>
</feature>
<feature type="transmembrane region" description="Helical" evidence="1">
    <location>
        <begin position="162"/>
        <end position="187"/>
    </location>
</feature>
<dbReference type="RefSeq" id="WP_210116709.1">
    <property type="nucleotide sequence ID" value="NZ_CP054257.1"/>
</dbReference>
<evidence type="ECO:0000313" key="4">
    <source>
        <dbReference type="Proteomes" id="UP000671995"/>
    </source>
</evidence>
<evidence type="ECO:0000259" key="2">
    <source>
        <dbReference type="Pfam" id="PF07331"/>
    </source>
</evidence>
<keyword evidence="1" id="KW-1133">Transmembrane helix</keyword>
<reference evidence="3" key="2">
    <citation type="journal article" date="2021" name="Microbiol. Resour. Announc.">
        <title>Complete Genome Sequences of Three Human Oral Treponema parvum Isolates.</title>
        <authorList>
            <person name="Zeng H."/>
            <person name="Watt R.M."/>
        </authorList>
    </citation>
    <scope>NUCLEOTIDE SEQUENCE</scope>
    <source>
        <strain evidence="3">ATCC 700773</strain>
    </source>
</reference>
<accession>A0A975F0G1</accession>
<sequence length="240" mass="26539">MFKDKKPVPIAFVILSGLYFIYVIASGSSRMIGDEVGGDPGGMVLPLVFSVFMFVASVYLLITDKRTEKDREAMSKPEKRLFVLTLAFSIAYILCIRRAGFIPCTVLLLFCLCFANQQGNIDKKDWKFLISGCAASLVNVLLLYTIGRLITRNLLSAGRKGIVPLWIGSPAFTASCTLIITVLWIIAAVKLCGKKWPSNGDKSAHNAWISVVIATASTEIIYLVFKQLFLVELVKGLIFW</sequence>
<feature type="transmembrane region" description="Helical" evidence="1">
    <location>
        <begin position="44"/>
        <end position="62"/>
    </location>
</feature>
<feature type="domain" description="DUF1468" evidence="2">
    <location>
        <begin position="9"/>
        <end position="141"/>
    </location>
</feature>
<evidence type="ECO:0000256" key="1">
    <source>
        <dbReference type="SAM" id="Phobius"/>
    </source>
</evidence>
<evidence type="ECO:0000313" key="3">
    <source>
        <dbReference type="EMBL" id="QTQ11995.1"/>
    </source>
</evidence>
<feature type="transmembrane region" description="Helical" evidence="1">
    <location>
        <begin position="128"/>
        <end position="150"/>
    </location>
</feature>
<dbReference type="InterPro" id="IPR009936">
    <property type="entry name" value="DUF1468"/>
</dbReference>
<dbReference type="Pfam" id="PF07331">
    <property type="entry name" value="TctB"/>
    <property type="match status" value="1"/>
</dbReference>
<organism evidence="3 4">
    <name type="scientific">Treponema parvum</name>
    <dbReference type="NCBI Taxonomy" id="138851"/>
    <lineage>
        <taxon>Bacteria</taxon>
        <taxon>Pseudomonadati</taxon>
        <taxon>Spirochaetota</taxon>
        <taxon>Spirochaetia</taxon>
        <taxon>Spirochaetales</taxon>
        <taxon>Treponemataceae</taxon>
        <taxon>Treponema</taxon>
    </lineage>
</organism>
<name>A0A975F0G1_9SPIR</name>
<protein>
    <submittedName>
        <fullName evidence="3">Tripartite tricarboxylate transporter TctB family protein</fullName>
    </submittedName>
</protein>
<feature type="transmembrane region" description="Helical" evidence="1">
    <location>
        <begin position="82"/>
        <end position="108"/>
    </location>
</feature>